<dbReference type="Proteomes" id="UP000660862">
    <property type="component" value="Unassembled WGS sequence"/>
</dbReference>
<sequence>MIRRSSGELVIFFINRPGDANKMMVIRSHDDGISWSEPAVAFDLPGQAYYANQVLEDDQGTLHVVFHLFSSGTNGYRGRHLDLWHTQKRLDADWEKPKKIYDGYVGSMRGFIQLSNGRLLLAFARAMPAREQKPAPGAADYGWNETIACYSDDHGDTWELSPGTVNIAVDPTNITRYGGVEPAIIQLTDGRVWMLVRTNKGQLYESFSGDGGSTWSPPQPTPFISSDSPATLLRLRDGRLVILWSANQRYDDQRSYANGGREVLHAAISSDDGKTWKGFREVLVSPVSSAEKGDRGTAYPSAVENSDGKVVFVSGQAEERAIVMFDPDWLAHRAAGDDFRKGFVQWTFFGIDAGFSLDIPARGEKKALCVQPQASAGHAAVWNFPAAESGQLTVHFYTTDVNPGIELALTDHFSVSHDTLAAKHAVVRFSLPESKISGSGKLKVEITWDSQRGDAHIKVNGKPAGTAAFSRNTDFGLNYLRVGQASTTSSGYYLTSVKFEAK</sequence>
<dbReference type="SUPFAM" id="SSF50939">
    <property type="entry name" value="Sialidases"/>
    <property type="match status" value="1"/>
</dbReference>
<accession>A0A917HIV8</accession>
<dbReference type="EMBL" id="BMER01000001">
    <property type="protein sequence ID" value="GGG79594.1"/>
    <property type="molecule type" value="Genomic_DNA"/>
</dbReference>
<dbReference type="Pfam" id="PF13088">
    <property type="entry name" value="BNR_2"/>
    <property type="match status" value="1"/>
</dbReference>
<reference evidence="2" key="2">
    <citation type="submission" date="2020-09" db="EMBL/GenBank/DDBJ databases">
        <authorList>
            <person name="Sun Q."/>
            <person name="Zhou Y."/>
        </authorList>
    </citation>
    <scope>NUCLEOTIDE SEQUENCE</scope>
    <source>
        <strain evidence="2">CGMCC 1.12195</strain>
    </source>
</reference>
<protein>
    <recommendedName>
        <fullName evidence="1">Sialidase domain-containing protein</fullName>
    </recommendedName>
</protein>
<dbReference type="InterPro" id="IPR011040">
    <property type="entry name" value="Sialidase"/>
</dbReference>
<dbReference type="AlphaFoldDB" id="A0A917HIV8"/>
<dbReference type="InterPro" id="IPR036278">
    <property type="entry name" value="Sialidase_sf"/>
</dbReference>
<dbReference type="CDD" id="cd15482">
    <property type="entry name" value="Sialidase_non-viral"/>
    <property type="match status" value="1"/>
</dbReference>
<evidence type="ECO:0000259" key="1">
    <source>
        <dbReference type="Pfam" id="PF13088"/>
    </source>
</evidence>
<proteinExistence type="predicted"/>
<gene>
    <name evidence="2" type="ORF">GCM10007415_09770</name>
</gene>
<dbReference type="Gene3D" id="2.120.10.10">
    <property type="match status" value="2"/>
</dbReference>
<reference evidence="2" key="1">
    <citation type="journal article" date="2014" name="Int. J. Syst. Evol. Microbiol.">
        <title>Complete genome sequence of Corynebacterium casei LMG S-19264T (=DSM 44701T), isolated from a smear-ripened cheese.</title>
        <authorList>
            <consortium name="US DOE Joint Genome Institute (JGI-PGF)"/>
            <person name="Walter F."/>
            <person name="Albersmeier A."/>
            <person name="Kalinowski J."/>
            <person name="Ruckert C."/>
        </authorList>
    </citation>
    <scope>NUCLEOTIDE SEQUENCE</scope>
    <source>
        <strain evidence="2">CGMCC 1.12195</strain>
    </source>
</reference>
<name>A0A917HIV8_9SPHI</name>
<comment type="caution">
    <text evidence="2">The sequence shown here is derived from an EMBL/GenBank/DDBJ whole genome shotgun (WGS) entry which is preliminary data.</text>
</comment>
<dbReference type="PANTHER" id="PTHR43752">
    <property type="entry name" value="BNR/ASP-BOX REPEAT FAMILY PROTEIN"/>
    <property type="match status" value="1"/>
</dbReference>
<organism evidence="2 3">
    <name type="scientific">Parapedobacter pyrenivorans</name>
    <dbReference type="NCBI Taxonomy" id="1305674"/>
    <lineage>
        <taxon>Bacteria</taxon>
        <taxon>Pseudomonadati</taxon>
        <taxon>Bacteroidota</taxon>
        <taxon>Sphingobacteriia</taxon>
        <taxon>Sphingobacteriales</taxon>
        <taxon>Sphingobacteriaceae</taxon>
        <taxon>Parapedobacter</taxon>
    </lineage>
</organism>
<evidence type="ECO:0000313" key="2">
    <source>
        <dbReference type="EMBL" id="GGG79594.1"/>
    </source>
</evidence>
<evidence type="ECO:0000313" key="3">
    <source>
        <dbReference type="Proteomes" id="UP000660862"/>
    </source>
</evidence>
<keyword evidence="3" id="KW-1185">Reference proteome</keyword>
<feature type="domain" description="Sialidase" evidence="1">
    <location>
        <begin position="57"/>
        <end position="310"/>
    </location>
</feature>
<dbReference type="PANTHER" id="PTHR43752:SF2">
    <property type="entry name" value="BNR_ASP-BOX REPEAT FAMILY PROTEIN"/>
    <property type="match status" value="1"/>
</dbReference>